<feature type="transmembrane region" description="Helical" evidence="1">
    <location>
        <begin position="43"/>
        <end position="63"/>
    </location>
</feature>
<feature type="transmembrane region" description="Helical" evidence="1">
    <location>
        <begin position="12"/>
        <end position="31"/>
    </location>
</feature>
<keyword evidence="1" id="KW-0472">Membrane</keyword>
<dbReference type="RefSeq" id="WP_184020275.1">
    <property type="nucleotide sequence ID" value="NZ_JACIJC010000005.1"/>
</dbReference>
<evidence type="ECO:0000313" key="3">
    <source>
        <dbReference type="Proteomes" id="UP000549617"/>
    </source>
</evidence>
<dbReference type="AlphaFoldDB" id="A0A7W9AK08"/>
<comment type="caution">
    <text evidence="2">The sequence shown here is derived from an EMBL/GenBank/DDBJ whole genome shotgun (WGS) entry which is preliminary data.</text>
</comment>
<proteinExistence type="predicted"/>
<feature type="transmembrane region" description="Helical" evidence="1">
    <location>
        <begin position="83"/>
        <end position="103"/>
    </location>
</feature>
<dbReference type="Proteomes" id="UP000549617">
    <property type="component" value="Unassembled WGS sequence"/>
</dbReference>
<organism evidence="2 3">
    <name type="scientific">Sphingobium boeckii</name>
    <dbReference type="NCBI Taxonomy" id="1082345"/>
    <lineage>
        <taxon>Bacteria</taxon>
        <taxon>Pseudomonadati</taxon>
        <taxon>Pseudomonadota</taxon>
        <taxon>Alphaproteobacteria</taxon>
        <taxon>Sphingomonadales</taxon>
        <taxon>Sphingomonadaceae</taxon>
        <taxon>Sphingobium</taxon>
    </lineage>
</organism>
<feature type="transmembrane region" description="Helical" evidence="1">
    <location>
        <begin position="149"/>
        <end position="169"/>
    </location>
</feature>
<sequence length="173" mass="19068">MIERFGFNLTQIAGILAFVIASLACLIASGARRKSRDLSIWRGLSIVYGLLAIEMIAAMRHRIHDFVNALLKITGEYSARSGLQEMLIAALAIVILTAMGLYLMRLGKIKASTRLAASATMTLVGLFLLEMISLHAIDAILYRPIGPLMVITYLWIAASTVTVITAWRYRKGR</sequence>
<keyword evidence="3" id="KW-1185">Reference proteome</keyword>
<evidence type="ECO:0000256" key="1">
    <source>
        <dbReference type="SAM" id="Phobius"/>
    </source>
</evidence>
<reference evidence="2 3" key="1">
    <citation type="submission" date="2020-08" db="EMBL/GenBank/DDBJ databases">
        <title>Genomic Encyclopedia of Type Strains, Phase IV (KMG-IV): sequencing the most valuable type-strain genomes for metagenomic binning, comparative biology and taxonomic classification.</title>
        <authorList>
            <person name="Goeker M."/>
        </authorList>
    </citation>
    <scope>NUCLEOTIDE SEQUENCE [LARGE SCALE GENOMIC DNA]</scope>
    <source>
        <strain evidence="2 3">DSM 25079</strain>
    </source>
</reference>
<dbReference type="EMBL" id="JACIJC010000005">
    <property type="protein sequence ID" value="MBB5687113.1"/>
    <property type="molecule type" value="Genomic_DNA"/>
</dbReference>
<evidence type="ECO:0000313" key="2">
    <source>
        <dbReference type="EMBL" id="MBB5687113.1"/>
    </source>
</evidence>
<feature type="transmembrane region" description="Helical" evidence="1">
    <location>
        <begin position="115"/>
        <end position="137"/>
    </location>
</feature>
<accession>A0A7W9AK08</accession>
<keyword evidence="1" id="KW-0812">Transmembrane</keyword>
<gene>
    <name evidence="2" type="ORF">FHS49_003141</name>
</gene>
<keyword evidence="1" id="KW-1133">Transmembrane helix</keyword>
<dbReference type="PROSITE" id="PS51257">
    <property type="entry name" value="PROKAR_LIPOPROTEIN"/>
    <property type="match status" value="1"/>
</dbReference>
<name>A0A7W9AK08_9SPHN</name>
<protein>
    <submittedName>
        <fullName evidence="2">Uncharacterized protein</fullName>
    </submittedName>
</protein>